<dbReference type="PaxDb" id="8030-ENSSSAP00000073622"/>
<keyword evidence="2" id="KW-0238">DNA-binding</keyword>
<dbReference type="GO" id="GO:0042796">
    <property type="term" value="P:snRNA transcription by RNA polymerase III"/>
    <property type="evidence" value="ECO:0007669"/>
    <property type="project" value="TreeGrafter"/>
</dbReference>
<name>A0A1S3NM26_SALSA</name>
<keyword evidence="5" id="KW-0175">Coiled coil</keyword>
<dbReference type="InterPro" id="IPR017884">
    <property type="entry name" value="SANT_dom"/>
</dbReference>
<proteinExistence type="predicted"/>
<dbReference type="Gene3D" id="1.10.10.60">
    <property type="entry name" value="Homeodomain-like"/>
    <property type="match status" value="4"/>
</dbReference>
<feature type="domain" description="Myb-like" evidence="7">
    <location>
        <begin position="428"/>
        <end position="479"/>
    </location>
</feature>
<dbReference type="Proteomes" id="UP001652741">
    <property type="component" value="Chromosome ssa20"/>
</dbReference>
<keyword evidence="3" id="KW-0804">Transcription</keyword>
<dbReference type="Bgee" id="ENSSSAG00000064398">
    <property type="expression patterns" value="Expressed in ovary and 23 other cell types or tissues"/>
</dbReference>
<dbReference type="GeneID" id="106580121"/>
<dbReference type="InterPro" id="IPR001005">
    <property type="entry name" value="SANT/Myb"/>
</dbReference>
<feature type="region of interest" description="Disordered" evidence="6">
    <location>
        <begin position="714"/>
        <end position="741"/>
    </location>
</feature>
<feature type="compositionally biased region" description="Low complexity" evidence="6">
    <location>
        <begin position="28"/>
        <end position="49"/>
    </location>
</feature>
<evidence type="ECO:0000256" key="1">
    <source>
        <dbReference type="ARBA" id="ARBA00023015"/>
    </source>
</evidence>
<evidence type="ECO:0000256" key="6">
    <source>
        <dbReference type="SAM" id="MobiDB-lite"/>
    </source>
</evidence>
<keyword evidence="10" id="KW-1185">Reference proteome</keyword>
<evidence type="ECO:0000259" key="8">
    <source>
        <dbReference type="PROSITE" id="PS51293"/>
    </source>
</evidence>
<sequence>MSSDDLIAQRKKVERQILVLERTLGPESNSIELSSDSCSSDDGSDDNASQPEDLGPPGNLEAEREQIQREIEELECTLGPNASNAEMMSDEDVQGSETESSKEDSAEELDLPQNTDTCLQMNLVYQEVLKEKLEELEQLLSANQHQQKEIMTQLSGTGTPQATTSGQPTLKLFLGSFLKPYFRDKVTFLGPPANPEAREKMSKRIGPTDDVKMKRWEGWQKTLLINAVMKDSMKRMIQPKLSKVEYLTQKMVNAENVEKQILRKQVTEIEKDIEAISALKEDELMGGRYDDHDWQKISNIDFEGIREAEHIKSFWQNYLHPSINKSSWKENEIEMLKKVAVKHGHRNWDQIADKLGTNRTAFMCLQTYQRYICTDFRRRRWGGVEDEILRELVEKMRIGNYIPYTQISYFMEGRDSCQLMYRWTQVLDPTLKKGYWSKEEDEMLLRAVAKHGVGNWWKIRQDVPGRNDGQCRDRYVDVLVGNVKKGPFDEKEKAQLRRLVEKYGRKWSKIAAEIPNRIDCQVLQQWRRMTGYKPRQRDRRNRALQRRRKVAAVRSIKSKLRLDDDVHSSSDEEENFEIEFMDSDDEKKQKFIEPHWSDQESDIIKDYTQPDMEQWIPVLEKEFEGLGKVRSMMVERPSKNTTQEQATTDSQDAARKVIVVRSTILDCFGKPAATVIGQNPPILAKKDYNSDLAMLKVCYGEVRNLIAWKKANARKHKNSGSMSGDQGTAHKSSRQKESSANSETCITLNYSLQLAVTPWVGNVLMPPPPSSNKRREADMVRERAESIGLTNSPVFLFFLQVLRLDAEGCKQIIKMRNNQAVLTGNKSWEAKQASLKNPKQRHGPRTVASMLNQKGKEQQNSKQQNSQLVMMIPQTFVIAPPVVQSIPHPAVPSTPTSRQQLMLSALTQLRPSSPTQLRPSTPSRPRPSTPGQPVLSTPSLLIPSTPGQPVLSTPSLPIPSTPGQPVLSTPSLPIPFTPGQPVLSTPSLPIPSTPGQPVLSTPSLPIPSTPGQPVLSTPSLPIPSTPGQLIPSTPNRPILPAPLSIQSSTTIDRVNEEANENHSGKKRNRKPTEKAQALKDAAIAKKSMEESPKRKKARTKESLVVQPNVVLSPPQTAWVLTPIGLVPISGIGIQMTPQNLPRNALAPACPSPIIINQQVPLTLNAAATQASPNMTYICPSPSTPKDPSALMVSPASSVAQGTASPSVLTSLSTSITITNNTALRMTNPVKRMRITNPVMQTVATTCPQLNAVSPVPMNTVISAPIRPQTGRPQASVLNVPPGSLPASFPQGGALRIVQLNHPKSGPPPRNPELMQFDPNLMFMEDPAQVREWLSGKRGVSLPDLDVTLPYLPPFVSSLNTLSGLLKCKKTLAVRAMQLLPPEEKENQEEQKQVAAVRSFVAERFSHNPGYLLLKARFLSCFTMPALLATINPVKLSKSPTPDHGDVEEEPFRNHPVEQTTTLQAPLLSTDGKGPPATFFSGITTRNKSRYLNTDKANGVVLE</sequence>
<evidence type="ECO:0000256" key="4">
    <source>
        <dbReference type="ARBA" id="ARBA00023242"/>
    </source>
</evidence>
<protein>
    <submittedName>
        <fullName evidence="11">snRNA-activating protein complex subunit 4</fullName>
    </submittedName>
</protein>
<feature type="region of interest" description="Disordered" evidence="6">
    <location>
        <begin position="21"/>
        <end position="114"/>
    </location>
</feature>
<feature type="compositionally biased region" description="Polar residues" evidence="6">
    <location>
        <begin position="719"/>
        <end position="730"/>
    </location>
</feature>
<dbReference type="PROSITE" id="PS51294">
    <property type="entry name" value="HTH_MYB"/>
    <property type="match status" value="3"/>
</dbReference>
<feature type="compositionally biased region" description="Basic and acidic residues" evidence="6">
    <location>
        <begin position="1070"/>
        <end position="1092"/>
    </location>
</feature>
<dbReference type="InterPro" id="IPR017930">
    <property type="entry name" value="Myb_dom"/>
</dbReference>
<dbReference type="InterPro" id="IPR009057">
    <property type="entry name" value="Homeodomain-like_sf"/>
</dbReference>
<dbReference type="GO" id="GO:0000978">
    <property type="term" value="F:RNA polymerase II cis-regulatory region sequence-specific DNA binding"/>
    <property type="evidence" value="ECO:0007669"/>
    <property type="project" value="TreeGrafter"/>
</dbReference>
<evidence type="ECO:0000259" key="7">
    <source>
        <dbReference type="PROSITE" id="PS50090"/>
    </source>
</evidence>
<feature type="domain" description="Myb-like" evidence="7">
    <location>
        <begin position="320"/>
        <end position="372"/>
    </location>
</feature>
<feature type="domain" description="SANT" evidence="8">
    <location>
        <begin position="436"/>
        <end position="483"/>
    </location>
</feature>
<feature type="region of interest" description="Disordered" evidence="6">
    <location>
        <begin position="1056"/>
        <end position="1100"/>
    </location>
</feature>
<feature type="domain" description="Myb-like" evidence="7">
    <location>
        <begin position="373"/>
        <end position="427"/>
    </location>
</feature>
<evidence type="ECO:0000256" key="2">
    <source>
        <dbReference type="ARBA" id="ARBA00023125"/>
    </source>
</evidence>
<dbReference type="SMART" id="SM00717">
    <property type="entry name" value="SANT"/>
    <property type="match status" value="5"/>
</dbReference>
<evidence type="ECO:0000313" key="10">
    <source>
        <dbReference type="Proteomes" id="UP001652741"/>
    </source>
</evidence>
<evidence type="ECO:0000256" key="3">
    <source>
        <dbReference type="ARBA" id="ARBA00023163"/>
    </source>
</evidence>
<dbReference type="GO" id="GO:0001006">
    <property type="term" value="F:RNA polymerase III type 3 promoter sequence-specific DNA binding"/>
    <property type="evidence" value="ECO:0007669"/>
    <property type="project" value="TreeGrafter"/>
</dbReference>
<evidence type="ECO:0000259" key="9">
    <source>
        <dbReference type="PROSITE" id="PS51294"/>
    </source>
</evidence>
<reference evidence="11" key="1">
    <citation type="submission" date="2025-08" db="UniProtKB">
        <authorList>
            <consortium name="RefSeq"/>
        </authorList>
    </citation>
    <scope>IDENTIFICATION</scope>
</reference>
<dbReference type="PANTHER" id="PTHR46621:SF1">
    <property type="entry name" value="SNRNA-ACTIVATING PROTEIN COMPLEX SUBUNIT 4"/>
    <property type="match status" value="1"/>
</dbReference>
<dbReference type="PROSITE" id="PS51293">
    <property type="entry name" value="SANT"/>
    <property type="match status" value="1"/>
</dbReference>
<dbReference type="PANTHER" id="PTHR46621">
    <property type="entry name" value="SNRNA-ACTIVATING PROTEIN COMPLEX SUBUNIT 4"/>
    <property type="match status" value="1"/>
</dbReference>
<dbReference type="STRING" id="8030.ENSSSAP00000073622"/>
<dbReference type="PROSITE" id="PS50090">
    <property type="entry name" value="MYB_LIKE"/>
    <property type="match status" value="4"/>
</dbReference>
<feature type="domain" description="HTH myb-type" evidence="9">
    <location>
        <begin position="484"/>
        <end position="536"/>
    </location>
</feature>
<dbReference type="GO" id="GO:0019185">
    <property type="term" value="C:snRNA-activating protein complex"/>
    <property type="evidence" value="ECO:0007669"/>
    <property type="project" value="TreeGrafter"/>
</dbReference>
<accession>A0A1S3NM26</accession>
<feature type="domain" description="HTH myb-type" evidence="9">
    <location>
        <begin position="320"/>
        <end position="376"/>
    </location>
</feature>
<feature type="domain" description="Myb-like" evidence="7">
    <location>
        <begin position="480"/>
        <end position="530"/>
    </location>
</feature>
<dbReference type="InterPro" id="IPR051575">
    <property type="entry name" value="Myb-like_DNA-bd"/>
</dbReference>
<evidence type="ECO:0000256" key="5">
    <source>
        <dbReference type="SAM" id="Coils"/>
    </source>
</evidence>
<keyword evidence="4" id="KW-0539">Nucleus</keyword>
<feature type="coiled-coil region" evidence="5">
    <location>
        <begin position="252"/>
        <end position="279"/>
    </location>
</feature>
<dbReference type="SUPFAM" id="SSF46689">
    <property type="entry name" value="Homeodomain-like"/>
    <property type="match status" value="2"/>
</dbReference>
<dbReference type="GO" id="GO:0042795">
    <property type="term" value="P:snRNA transcription by RNA polymerase II"/>
    <property type="evidence" value="ECO:0007669"/>
    <property type="project" value="TreeGrafter"/>
</dbReference>
<dbReference type="KEGG" id="sasa:106580121"/>
<feature type="domain" description="HTH myb-type" evidence="9">
    <location>
        <begin position="428"/>
        <end position="483"/>
    </location>
</feature>
<feature type="compositionally biased region" description="Basic and acidic residues" evidence="6">
    <location>
        <begin position="61"/>
        <end position="71"/>
    </location>
</feature>
<gene>
    <name evidence="11" type="primary">LOC106580121</name>
</gene>
<organism evidence="10 11">
    <name type="scientific">Salmo salar</name>
    <name type="common">Atlantic salmon</name>
    <dbReference type="NCBI Taxonomy" id="8030"/>
    <lineage>
        <taxon>Eukaryota</taxon>
        <taxon>Metazoa</taxon>
        <taxon>Chordata</taxon>
        <taxon>Craniata</taxon>
        <taxon>Vertebrata</taxon>
        <taxon>Euteleostomi</taxon>
        <taxon>Actinopterygii</taxon>
        <taxon>Neopterygii</taxon>
        <taxon>Teleostei</taxon>
        <taxon>Protacanthopterygii</taxon>
        <taxon>Salmoniformes</taxon>
        <taxon>Salmonidae</taxon>
        <taxon>Salmoninae</taxon>
        <taxon>Salmo</taxon>
    </lineage>
</organism>
<dbReference type="CDD" id="cd00167">
    <property type="entry name" value="SANT"/>
    <property type="match status" value="4"/>
</dbReference>
<feature type="region of interest" description="Disordered" evidence="6">
    <location>
        <begin position="907"/>
        <end position="1042"/>
    </location>
</feature>
<feature type="compositionally biased region" description="Low complexity" evidence="6">
    <location>
        <begin position="909"/>
        <end position="921"/>
    </location>
</feature>
<dbReference type="Pfam" id="PF00249">
    <property type="entry name" value="Myb_DNA-binding"/>
    <property type="match status" value="3"/>
</dbReference>
<keyword evidence="1" id="KW-0805">Transcription regulation</keyword>
<evidence type="ECO:0000313" key="11">
    <source>
        <dbReference type="RefSeq" id="XP_014016290.2"/>
    </source>
</evidence>
<dbReference type="RefSeq" id="XP_014016290.2">
    <property type="nucleotide sequence ID" value="XM_014160815.2"/>
</dbReference>